<dbReference type="InterPro" id="IPR054488">
    <property type="entry name" value="ThcOx_dom2"/>
</dbReference>
<keyword evidence="4" id="KW-1185">Reference proteome</keyword>
<dbReference type="PANTHER" id="PTHR43745">
    <property type="entry name" value="NITROREDUCTASE MJ1384-RELATED"/>
    <property type="match status" value="1"/>
</dbReference>
<reference evidence="3" key="1">
    <citation type="submission" date="2021-01" db="EMBL/GenBank/DDBJ databases">
        <title>Whole genome shotgun sequence of Actinoplanes ferrugineus NBRC 15555.</title>
        <authorList>
            <person name="Komaki H."/>
            <person name="Tamura T."/>
        </authorList>
    </citation>
    <scope>NUCLEOTIDE SEQUENCE</scope>
    <source>
        <strain evidence="3">NBRC 15555</strain>
    </source>
</reference>
<dbReference type="AlphaFoldDB" id="A0A919J9R0"/>
<evidence type="ECO:0000313" key="4">
    <source>
        <dbReference type="Proteomes" id="UP000598174"/>
    </source>
</evidence>
<evidence type="ECO:0000259" key="2">
    <source>
        <dbReference type="Pfam" id="PF22767"/>
    </source>
</evidence>
<accession>A0A919J9R0</accession>
<dbReference type="SUPFAM" id="SSF55469">
    <property type="entry name" value="FMN-dependent nitroreductase-like"/>
    <property type="match status" value="1"/>
</dbReference>
<evidence type="ECO:0000313" key="3">
    <source>
        <dbReference type="EMBL" id="GIE15279.1"/>
    </source>
</evidence>
<dbReference type="InterPro" id="IPR052544">
    <property type="entry name" value="Bacteriocin_Proc_Enz"/>
</dbReference>
<feature type="domain" description="Nitroreductase" evidence="1">
    <location>
        <begin position="294"/>
        <end position="468"/>
    </location>
</feature>
<gene>
    <name evidence="3" type="ORF">Afe05nite_71190</name>
</gene>
<dbReference type="RefSeq" id="WP_203821651.1">
    <property type="nucleotide sequence ID" value="NZ_BAAABP010000080.1"/>
</dbReference>
<dbReference type="Pfam" id="PF22767">
    <property type="entry name" value="ThcOx"/>
    <property type="match status" value="1"/>
</dbReference>
<name>A0A919J9R0_9ACTN</name>
<dbReference type="Proteomes" id="UP000598174">
    <property type="component" value="Unassembled WGS sequence"/>
</dbReference>
<evidence type="ECO:0008006" key="5">
    <source>
        <dbReference type="Google" id="ProtNLM"/>
    </source>
</evidence>
<dbReference type="NCBIfam" id="TIGR03605">
    <property type="entry name" value="antibiot_sagB"/>
    <property type="match status" value="1"/>
</dbReference>
<dbReference type="EMBL" id="BOMM01000064">
    <property type="protein sequence ID" value="GIE15279.1"/>
    <property type="molecule type" value="Genomic_DNA"/>
</dbReference>
<sequence>MTSTAIQDGQPGAAAAHESFRLRRDAELSSDATGALRLRQSRFQLPLGGLGVSRRALVLRLAGDWVGDLELHRIVVGLEGEGQLLPAQILLRRLSAHSWLERRLQAGGRPLLDVVPRGLGSGSLPEARRHEPGGRYRLSRFAGLRVQDGRLVAASPLATVAVACADPGLATVFATAADAGCDVHDVADTLAVAEPVAGRVLDELLTGRLLVTAAEFEEESTHAPLAYWLPEELALHDRARPGRHVAPVGGTYPFRGKLPPAPLRRSFPDGRHRVLPVPDMELVAKRDEPLTAVVRARHSVREHDDGHPLTVDALGEFLYRVQHTSGVTQAGGQEVGHRPYPGGGGLCELEIYPLVSRCSGLDPGLYHYDSVEHRLTLLTGHDAAGSKVTRYARSAAGMAETPQVLLVITARVQRMMWKYEGLSYAMALKNAGVLTGLMYLVATAMGLAPCALGAGDSAAFARLAGIDPLVEPNIADFTLGSRRAA</sequence>
<comment type="caution">
    <text evidence="3">The sequence shown here is derived from an EMBL/GenBank/DDBJ whole genome shotgun (WGS) entry which is preliminary data.</text>
</comment>
<dbReference type="GO" id="GO:0016491">
    <property type="term" value="F:oxidoreductase activity"/>
    <property type="evidence" value="ECO:0007669"/>
    <property type="project" value="InterPro"/>
</dbReference>
<dbReference type="Pfam" id="PF00881">
    <property type="entry name" value="Nitroreductase"/>
    <property type="match status" value="1"/>
</dbReference>
<protein>
    <recommendedName>
        <fullName evidence="5">SagB-type dehydrogenase family enzyme</fullName>
    </recommendedName>
</protein>
<dbReference type="InterPro" id="IPR020051">
    <property type="entry name" value="SagB-type_dehydrogenase"/>
</dbReference>
<dbReference type="PANTHER" id="PTHR43745:SF2">
    <property type="entry name" value="NITROREDUCTASE MJ1384-RELATED"/>
    <property type="match status" value="1"/>
</dbReference>
<dbReference type="Gene3D" id="3.40.109.10">
    <property type="entry name" value="NADH Oxidase"/>
    <property type="match status" value="1"/>
</dbReference>
<evidence type="ECO:0000259" key="1">
    <source>
        <dbReference type="Pfam" id="PF00881"/>
    </source>
</evidence>
<dbReference type="InterPro" id="IPR029479">
    <property type="entry name" value="Nitroreductase"/>
</dbReference>
<dbReference type="CDD" id="cd02142">
    <property type="entry name" value="McbC_SagB-like_oxidoreductase"/>
    <property type="match status" value="1"/>
</dbReference>
<proteinExistence type="predicted"/>
<feature type="domain" description="Cyanobactin oxidase ThcOx second" evidence="2">
    <location>
        <begin position="136"/>
        <end position="244"/>
    </location>
</feature>
<dbReference type="InterPro" id="IPR000415">
    <property type="entry name" value="Nitroreductase-like"/>
</dbReference>
<organism evidence="3 4">
    <name type="scientific">Paractinoplanes ferrugineus</name>
    <dbReference type="NCBI Taxonomy" id="113564"/>
    <lineage>
        <taxon>Bacteria</taxon>
        <taxon>Bacillati</taxon>
        <taxon>Actinomycetota</taxon>
        <taxon>Actinomycetes</taxon>
        <taxon>Micromonosporales</taxon>
        <taxon>Micromonosporaceae</taxon>
        <taxon>Paractinoplanes</taxon>
    </lineage>
</organism>